<dbReference type="AlphaFoldDB" id="A0AAN8JK38"/>
<keyword evidence="4 10" id="KW-0698">rRNA processing</keyword>
<keyword evidence="12" id="KW-1185">Reference proteome</keyword>
<comment type="catalytic activity">
    <reaction evidence="1 10">
        <text>AMP + ATP = 2 ADP</text>
        <dbReference type="Rhea" id="RHEA:12973"/>
        <dbReference type="ChEBI" id="CHEBI:30616"/>
        <dbReference type="ChEBI" id="CHEBI:456215"/>
        <dbReference type="ChEBI" id="CHEBI:456216"/>
        <dbReference type="EC" id="2.7.4.3"/>
    </reaction>
</comment>
<dbReference type="EC" id="2.7.4.3" evidence="10"/>
<evidence type="ECO:0000256" key="8">
    <source>
        <dbReference type="ARBA" id="ARBA00022840"/>
    </source>
</evidence>
<evidence type="ECO:0000313" key="11">
    <source>
        <dbReference type="EMBL" id="KAK6177423.1"/>
    </source>
</evidence>
<keyword evidence="8 10" id="KW-0067">ATP-binding</keyword>
<organism evidence="11 12">
    <name type="scientific">Patella caerulea</name>
    <name type="common">Rayed Mediterranean limpet</name>
    <dbReference type="NCBI Taxonomy" id="87958"/>
    <lineage>
        <taxon>Eukaryota</taxon>
        <taxon>Metazoa</taxon>
        <taxon>Spiralia</taxon>
        <taxon>Lophotrochozoa</taxon>
        <taxon>Mollusca</taxon>
        <taxon>Gastropoda</taxon>
        <taxon>Patellogastropoda</taxon>
        <taxon>Patelloidea</taxon>
        <taxon>Patellidae</taxon>
        <taxon>Patella</taxon>
    </lineage>
</organism>
<feature type="region of interest" description="NMPbind" evidence="10">
    <location>
        <begin position="38"/>
        <end position="61"/>
    </location>
</feature>
<evidence type="ECO:0000256" key="2">
    <source>
        <dbReference type="ARBA" id="ARBA00022490"/>
    </source>
</evidence>
<protein>
    <recommendedName>
        <fullName evidence="10">Adenylate kinase isoenzyme 6 homolog</fullName>
        <shortName evidence="10">AK6</shortName>
        <ecNumber evidence="10">2.7.4.3</ecNumber>
    </recommendedName>
    <alternativeName>
        <fullName evidence="10">Dual activity adenylate kinase/ATPase</fullName>
        <shortName evidence="10">AK/ATPase</shortName>
    </alternativeName>
</protein>
<evidence type="ECO:0000313" key="12">
    <source>
        <dbReference type="Proteomes" id="UP001347796"/>
    </source>
</evidence>
<evidence type="ECO:0000256" key="4">
    <source>
        <dbReference type="ARBA" id="ARBA00022552"/>
    </source>
</evidence>
<feature type="region of interest" description="LID" evidence="10">
    <location>
        <begin position="113"/>
        <end position="123"/>
    </location>
</feature>
<dbReference type="HAMAP" id="MF_00039">
    <property type="entry name" value="Adenylate_kinase_AK6"/>
    <property type="match status" value="1"/>
</dbReference>
<feature type="binding site" evidence="10">
    <location>
        <position position="18"/>
    </location>
    <ligand>
        <name>ATP</name>
        <dbReference type="ChEBI" id="CHEBI:30616"/>
    </ligand>
</feature>
<comment type="catalytic activity">
    <reaction evidence="10">
        <text>ATP + H2O = ADP + phosphate + H(+)</text>
        <dbReference type="Rhea" id="RHEA:13065"/>
        <dbReference type="ChEBI" id="CHEBI:15377"/>
        <dbReference type="ChEBI" id="CHEBI:15378"/>
        <dbReference type="ChEBI" id="CHEBI:30616"/>
        <dbReference type="ChEBI" id="CHEBI:43474"/>
        <dbReference type="ChEBI" id="CHEBI:456216"/>
    </reaction>
</comment>
<dbReference type="Gene3D" id="3.40.50.300">
    <property type="entry name" value="P-loop containing nucleotide triphosphate hydrolases"/>
    <property type="match status" value="1"/>
</dbReference>
<keyword evidence="2 10" id="KW-0963">Cytoplasm</keyword>
<keyword evidence="3 10" id="KW-0690">Ribosome biogenesis</keyword>
<keyword evidence="7 10" id="KW-0418">Kinase</keyword>
<feature type="binding site" evidence="10">
    <location>
        <position position="20"/>
    </location>
    <ligand>
        <name>ATP</name>
        <dbReference type="ChEBI" id="CHEBI:30616"/>
    </ligand>
</feature>
<sequence length="174" mass="20011">MAESLPRGPNILITGTPGTGKTTLGQELAVRNNLKYINIGEVAKENDLFEGFDEEYQCPLMDEDRVIDELEDTMVEGGNVVDYHGCEFFPERWFHLVIVLRTDNSILYERLEKRGYSGKKLQDNIQCEIFRTILDEAIESYKENIVQELQSNTPEDMEENLEKISTWLNQLTAS</sequence>
<feature type="binding site" evidence="10">
    <location>
        <position position="22"/>
    </location>
    <ligand>
        <name>ATP</name>
        <dbReference type="ChEBI" id="CHEBI:30616"/>
    </ligand>
</feature>
<comment type="subunit">
    <text evidence="10">Monomer and homodimer. Interacts with small ribosomal subunit protein uS11. Not a structural component of 43S pre-ribosomes, but transiently interacts with them by binding to uS11.</text>
</comment>
<dbReference type="EMBL" id="JAZGQO010000010">
    <property type="protein sequence ID" value="KAK6177423.1"/>
    <property type="molecule type" value="Genomic_DNA"/>
</dbReference>
<comment type="caution">
    <text evidence="10">Lacks conserved residue(s) required for the propagation of feature annotation.</text>
</comment>
<dbReference type="PRINTS" id="PR01100">
    <property type="entry name" value="SHIKIMTKNASE"/>
</dbReference>
<evidence type="ECO:0000256" key="9">
    <source>
        <dbReference type="ARBA" id="ARBA00023242"/>
    </source>
</evidence>
<dbReference type="GO" id="GO:0016887">
    <property type="term" value="F:ATP hydrolysis activity"/>
    <property type="evidence" value="ECO:0007669"/>
    <property type="project" value="UniProtKB-UniRule"/>
</dbReference>
<dbReference type="InterPro" id="IPR020618">
    <property type="entry name" value="Adenyl_kinase_AK6"/>
</dbReference>
<reference evidence="11 12" key="1">
    <citation type="submission" date="2024-01" db="EMBL/GenBank/DDBJ databases">
        <title>The genome of the rayed Mediterranean limpet Patella caerulea (Linnaeus, 1758).</title>
        <authorList>
            <person name="Anh-Thu Weber A."/>
            <person name="Halstead-Nussloch G."/>
        </authorList>
    </citation>
    <scope>NUCLEOTIDE SEQUENCE [LARGE SCALE GENOMIC DNA]</scope>
    <source>
        <strain evidence="11">AATW-2023a</strain>
        <tissue evidence="11">Whole specimen</tissue>
    </source>
</reference>
<dbReference type="GO" id="GO:0006364">
    <property type="term" value="P:rRNA processing"/>
    <property type="evidence" value="ECO:0007669"/>
    <property type="project" value="UniProtKB-KW"/>
</dbReference>
<dbReference type="InterPro" id="IPR027417">
    <property type="entry name" value="P-loop_NTPase"/>
</dbReference>
<accession>A0AAN8JK38</accession>
<evidence type="ECO:0000256" key="6">
    <source>
        <dbReference type="ARBA" id="ARBA00022741"/>
    </source>
</evidence>
<evidence type="ECO:0000256" key="3">
    <source>
        <dbReference type="ARBA" id="ARBA00022517"/>
    </source>
</evidence>
<dbReference type="GO" id="GO:0004017">
    <property type="term" value="F:AMP kinase activity"/>
    <property type="evidence" value="ECO:0007669"/>
    <property type="project" value="UniProtKB-UniRule"/>
</dbReference>
<dbReference type="Pfam" id="PF13238">
    <property type="entry name" value="AAA_18"/>
    <property type="match status" value="1"/>
</dbReference>
<proteinExistence type="inferred from homology"/>
<dbReference type="FunFam" id="3.40.50.300:FF:000372">
    <property type="entry name" value="Adenylate kinase isoenzyme 6 homolog"/>
    <property type="match status" value="1"/>
</dbReference>
<feature type="binding site" evidence="10">
    <location>
        <position position="21"/>
    </location>
    <ligand>
        <name>ATP</name>
        <dbReference type="ChEBI" id="CHEBI:30616"/>
    </ligand>
</feature>
<keyword evidence="5 10" id="KW-0808">Transferase</keyword>
<dbReference type="PANTHER" id="PTHR12595:SF0">
    <property type="entry name" value="ADENYLATE KINASE ISOENZYME 6"/>
    <property type="match status" value="1"/>
</dbReference>
<comment type="similarity">
    <text evidence="10">Belongs to the adenylate kinase family. AK6 subfamily.</text>
</comment>
<dbReference type="PANTHER" id="PTHR12595">
    <property type="entry name" value="POS9-ACTIVATING FACTOR FAP7-RELATED"/>
    <property type="match status" value="1"/>
</dbReference>
<keyword evidence="6 10" id="KW-0547">Nucleotide-binding</keyword>
<feature type="binding site" evidence="10">
    <location>
        <position position="114"/>
    </location>
    <ligand>
        <name>ATP</name>
        <dbReference type="ChEBI" id="CHEBI:30616"/>
    </ligand>
</feature>
<comment type="caution">
    <text evidence="11">The sequence shown here is derived from an EMBL/GenBank/DDBJ whole genome shotgun (WGS) entry which is preliminary data.</text>
</comment>
<gene>
    <name evidence="11" type="ORF">SNE40_015527</name>
</gene>
<evidence type="ECO:0000256" key="10">
    <source>
        <dbReference type="HAMAP-Rule" id="MF_03173"/>
    </source>
</evidence>
<feature type="binding site" evidence="10">
    <location>
        <position position="23"/>
    </location>
    <ligand>
        <name>ATP</name>
        <dbReference type="ChEBI" id="CHEBI:30616"/>
    </ligand>
</feature>
<comment type="function">
    <text evidence="10">Broad-specificity nucleoside monophosphate (NMP) kinase that catalyzes the reversible transfer of the terminal phosphate group between nucleoside triphosphates and monophosphates. Has also ATPase activity. Involved in the late cytoplasmic maturation steps of the 40S ribosomal particles, specifically 18S rRNA maturation. While NMP activity is not required for ribosome maturation, ATPase activity is. Associates transiently with small ribosomal subunit protein uS11. ATP hydrolysis breaks the interaction with uS11. May temporarily remove uS11 from the ribosome to enable a conformational change of the ribosomal RNA that is needed for the final maturation step of the small ribosomal subunit. Its NMP activity may have a role in nuclear energy homeostasis.</text>
</comment>
<dbReference type="Proteomes" id="UP001347796">
    <property type="component" value="Unassembled WGS sequence"/>
</dbReference>
<name>A0AAN8JK38_PATCE</name>
<keyword evidence="9 10" id="KW-0539">Nucleus</keyword>
<dbReference type="SUPFAM" id="SSF52540">
    <property type="entry name" value="P-loop containing nucleoside triphosphate hydrolases"/>
    <property type="match status" value="1"/>
</dbReference>
<evidence type="ECO:0000256" key="1">
    <source>
        <dbReference type="ARBA" id="ARBA00000582"/>
    </source>
</evidence>
<dbReference type="GO" id="GO:0005524">
    <property type="term" value="F:ATP binding"/>
    <property type="evidence" value="ECO:0007669"/>
    <property type="project" value="UniProtKB-KW"/>
</dbReference>
<dbReference type="GO" id="GO:0042274">
    <property type="term" value="P:ribosomal small subunit biogenesis"/>
    <property type="evidence" value="ECO:0007669"/>
    <property type="project" value="UniProtKB-UniRule"/>
</dbReference>
<evidence type="ECO:0000256" key="5">
    <source>
        <dbReference type="ARBA" id="ARBA00022679"/>
    </source>
</evidence>
<dbReference type="GO" id="GO:0005737">
    <property type="term" value="C:cytoplasm"/>
    <property type="evidence" value="ECO:0007669"/>
    <property type="project" value="UniProtKB-SubCell"/>
</dbReference>
<evidence type="ECO:0000256" key="7">
    <source>
        <dbReference type="ARBA" id="ARBA00022777"/>
    </source>
</evidence>
<dbReference type="GO" id="GO:0005634">
    <property type="term" value="C:nucleus"/>
    <property type="evidence" value="ECO:0007669"/>
    <property type="project" value="UniProtKB-SubCell"/>
</dbReference>
<comment type="subcellular location">
    <subcellularLocation>
        <location evidence="10">Cytoplasm</location>
    </subcellularLocation>
    <subcellularLocation>
        <location evidence="10">Nucleus</location>
    </subcellularLocation>
</comment>